<protein>
    <submittedName>
        <fullName evidence="4">Uncharacterized protein</fullName>
    </submittedName>
</protein>
<feature type="chain" id="PRO_5002158083" evidence="3">
    <location>
        <begin position="22"/>
        <end position="531"/>
    </location>
</feature>
<feature type="compositionally biased region" description="Polar residues" evidence="1">
    <location>
        <begin position="497"/>
        <end position="507"/>
    </location>
</feature>
<evidence type="ECO:0000313" key="4">
    <source>
        <dbReference type="EMBL" id="KIM26603.1"/>
    </source>
</evidence>
<organism evidence="4 5">
    <name type="scientific">Serendipita vermifera MAFF 305830</name>
    <dbReference type="NCBI Taxonomy" id="933852"/>
    <lineage>
        <taxon>Eukaryota</taxon>
        <taxon>Fungi</taxon>
        <taxon>Dikarya</taxon>
        <taxon>Basidiomycota</taxon>
        <taxon>Agaricomycotina</taxon>
        <taxon>Agaricomycetes</taxon>
        <taxon>Sebacinales</taxon>
        <taxon>Serendipitaceae</taxon>
        <taxon>Serendipita</taxon>
    </lineage>
</organism>
<feature type="compositionally biased region" description="Low complexity" evidence="1">
    <location>
        <begin position="396"/>
        <end position="424"/>
    </location>
</feature>
<feature type="compositionally biased region" description="Polar residues" evidence="1">
    <location>
        <begin position="207"/>
        <end position="229"/>
    </location>
</feature>
<keyword evidence="2" id="KW-0812">Transmembrane</keyword>
<name>A0A0C2WJX6_SERVB</name>
<keyword evidence="2" id="KW-0472">Membrane</keyword>
<evidence type="ECO:0000256" key="3">
    <source>
        <dbReference type="SAM" id="SignalP"/>
    </source>
</evidence>
<feature type="compositionally biased region" description="Polar residues" evidence="1">
    <location>
        <begin position="68"/>
        <end position="78"/>
    </location>
</feature>
<feature type="transmembrane region" description="Helical" evidence="2">
    <location>
        <begin position="311"/>
        <end position="333"/>
    </location>
</feature>
<dbReference type="AlphaFoldDB" id="A0A0C2WJX6"/>
<feature type="compositionally biased region" description="Low complexity" evidence="1">
    <location>
        <begin position="233"/>
        <end position="263"/>
    </location>
</feature>
<reference evidence="4 5" key="1">
    <citation type="submission" date="2014-04" db="EMBL/GenBank/DDBJ databases">
        <authorList>
            <consortium name="DOE Joint Genome Institute"/>
            <person name="Kuo A."/>
            <person name="Zuccaro A."/>
            <person name="Kohler A."/>
            <person name="Nagy L.G."/>
            <person name="Floudas D."/>
            <person name="Copeland A."/>
            <person name="Barry K.W."/>
            <person name="Cichocki N."/>
            <person name="Veneault-Fourrey C."/>
            <person name="LaButti K."/>
            <person name="Lindquist E.A."/>
            <person name="Lipzen A."/>
            <person name="Lundell T."/>
            <person name="Morin E."/>
            <person name="Murat C."/>
            <person name="Sun H."/>
            <person name="Tunlid A."/>
            <person name="Henrissat B."/>
            <person name="Grigoriev I.V."/>
            <person name="Hibbett D.S."/>
            <person name="Martin F."/>
            <person name="Nordberg H.P."/>
            <person name="Cantor M.N."/>
            <person name="Hua S.X."/>
        </authorList>
    </citation>
    <scope>NUCLEOTIDE SEQUENCE [LARGE SCALE GENOMIC DNA]</scope>
    <source>
        <strain evidence="4 5">MAFF 305830</strain>
    </source>
</reference>
<dbReference type="EMBL" id="KN824305">
    <property type="protein sequence ID" value="KIM26603.1"/>
    <property type="molecule type" value="Genomic_DNA"/>
</dbReference>
<dbReference type="OrthoDB" id="3269906at2759"/>
<feature type="region of interest" description="Disordered" evidence="1">
    <location>
        <begin position="68"/>
        <end position="99"/>
    </location>
</feature>
<dbReference type="Proteomes" id="UP000054097">
    <property type="component" value="Unassembled WGS sequence"/>
</dbReference>
<feature type="region of interest" description="Disordered" evidence="1">
    <location>
        <begin position="489"/>
        <end position="531"/>
    </location>
</feature>
<keyword evidence="2" id="KW-1133">Transmembrane helix</keyword>
<dbReference type="STRING" id="933852.A0A0C2WJX6"/>
<keyword evidence="5" id="KW-1185">Reference proteome</keyword>
<keyword evidence="3" id="KW-0732">Signal</keyword>
<accession>A0A0C2WJX6</accession>
<sequence>MMITTLFKIAIVLNLFGAAAAQLENEGYKPFDEEIRCSDGSIGIVEHIQEHSMEPFQPAIYKVDCSSKRSQNSTTSDSKTAKKNGDAVFSGPEKRQSTNVCSSSCSNSCYGGTGIPLKSDCDKVANNLASRGQTHTVNSLEKLVASSGTCLFRFTNQGYGSVTWCDSQWATQSRTMESQCLPQTPGAYCQGTNFLLDVCLNPDAPTTTSSTAQVYQTPTQATTSSSNNRAAEGTTTTSSTPASQSTSSGTSTGSASSVSGSQSSTASQTLSGVAYIPSISADFAGESSAAIAQSFDTTAGATTKQGPNAGAIAGGVIGALALLALLIFALLFWRKRSKIQGQHVEAIGANEQNHAAPEMGYSGQTVAADTSTESETAPAPGRVLPPGPWYAKATRQQQQQQQHRPFVLQGAGSAASSAQQLLSQTDDSSAVPDTPLTSTSIVPPSTQMMAAQQTAPMYELGRRSISARTLHSRDIRRLADTIVARMQAGAPVVPQDEPSSGTVSSSVIADPPPPWRASWNSDTTDPRSRVV</sequence>
<feature type="region of interest" description="Disordered" evidence="1">
    <location>
        <begin position="207"/>
        <end position="263"/>
    </location>
</feature>
<feature type="region of interest" description="Disordered" evidence="1">
    <location>
        <begin position="388"/>
        <end position="442"/>
    </location>
</feature>
<dbReference type="HOGENOM" id="CLU_513047_0_0_1"/>
<reference evidence="5" key="2">
    <citation type="submission" date="2015-01" db="EMBL/GenBank/DDBJ databases">
        <title>Evolutionary Origins and Diversification of the Mycorrhizal Mutualists.</title>
        <authorList>
            <consortium name="DOE Joint Genome Institute"/>
            <consortium name="Mycorrhizal Genomics Consortium"/>
            <person name="Kohler A."/>
            <person name="Kuo A."/>
            <person name="Nagy L.G."/>
            <person name="Floudas D."/>
            <person name="Copeland A."/>
            <person name="Barry K.W."/>
            <person name="Cichocki N."/>
            <person name="Veneault-Fourrey C."/>
            <person name="LaButti K."/>
            <person name="Lindquist E.A."/>
            <person name="Lipzen A."/>
            <person name="Lundell T."/>
            <person name="Morin E."/>
            <person name="Murat C."/>
            <person name="Riley R."/>
            <person name="Ohm R."/>
            <person name="Sun H."/>
            <person name="Tunlid A."/>
            <person name="Henrissat B."/>
            <person name="Grigoriev I.V."/>
            <person name="Hibbett D.S."/>
            <person name="Martin F."/>
        </authorList>
    </citation>
    <scope>NUCLEOTIDE SEQUENCE [LARGE SCALE GENOMIC DNA]</scope>
    <source>
        <strain evidence="5">MAFF 305830</strain>
    </source>
</reference>
<evidence type="ECO:0000313" key="5">
    <source>
        <dbReference type="Proteomes" id="UP000054097"/>
    </source>
</evidence>
<gene>
    <name evidence="4" type="ORF">M408DRAFT_330541</name>
</gene>
<evidence type="ECO:0000256" key="2">
    <source>
        <dbReference type="SAM" id="Phobius"/>
    </source>
</evidence>
<proteinExistence type="predicted"/>
<evidence type="ECO:0000256" key="1">
    <source>
        <dbReference type="SAM" id="MobiDB-lite"/>
    </source>
</evidence>
<feature type="signal peptide" evidence="3">
    <location>
        <begin position="1"/>
        <end position="21"/>
    </location>
</feature>